<name>A0A8S4S5C5_9NEOP</name>
<gene>
    <name evidence="2" type="primary">jg8706</name>
    <name evidence="2" type="ORF">PAEG_LOCUS21093</name>
</gene>
<organism evidence="2 3">
    <name type="scientific">Pararge aegeria aegeria</name>
    <dbReference type="NCBI Taxonomy" id="348720"/>
    <lineage>
        <taxon>Eukaryota</taxon>
        <taxon>Metazoa</taxon>
        <taxon>Ecdysozoa</taxon>
        <taxon>Arthropoda</taxon>
        <taxon>Hexapoda</taxon>
        <taxon>Insecta</taxon>
        <taxon>Pterygota</taxon>
        <taxon>Neoptera</taxon>
        <taxon>Endopterygota</taxon>
        <taxon>Lepidoptera</taxon>
        <taxon>Glossata</taxon>
        <taxon>Ditrysia</taxon>
        <taxon>Papilionoidea</taxon>
        <taxon>Nymphalidae</taxon>
        <taxon>Satyrinae</taxon>
        <taxon>Satyrini</taxon>
        <taxon>Parargina</taxon>
        <taxon>Pararge</taxon>
    </lineage>
</organism>
<dbReference type="Proteomes" id="UP000838756">
    <property type="component" value="Unassembled WGS sequence"/>
</dbReference>
<accession>A0A8S4S5C5</accession>
<feature type="compositionally biased region" description="Basic and acidic residues" evidence="1">
    <location>
        <begin position="32"/>
        <end position="44"/>
    </location>
</feature>
<sequence>MQLVSMLNSFPEKSEPYIINDKHMLLFEIRSTKDESETDGECRGRQNGGGGARGKLPYNGYSEECLDRLEPNGNIPNDKDSHYEWSGGGGNGEYRVRRQLSVSSDSKLLDEGAREDARVIMRPKRPPRPKSEAFLGPHDHSSRRTKRFSAFGEGRSVPSDILKGPKYSRRIMAGQVHLIACTEPEYKKKEIQTLMDGRQFLRLLSP</sequence>
<feature type="region of interest" description="Disordered" evidence="1">
    <location>
        <begin position="123"/>
        <end position="149"/>
    </location>
</feature>
<evidence type="ECO:0000313" key="3">
    <source>
        <dbReference type="Proteomes" id="UP000838756"/>
    </source>
</evidence>
<reference evidence="2" key="1">
    <citation type="submission" date="2022-03" db="EMBL/GenBank/DDBJ databases">
        <authorList>
            <person name="Lindestad O."/>
        </authorList>
    </citation>
    <scope>NUCLEOTIDE SEQUENCE</scope>
</reference>
<dbReference type="OrthoDB" id="1732493at2759"/>
<evidence type="ECO:0000313" key="2">
    <source>
        <dbReference type="EMBL" id="CAH2245445.1"/>
    </source>
</evidence>
<proteinExistence type="predicted"/>
<protein>
    <submittedName>
        <fullName evidence="2">Jg8706 protein</fullName>
    </submittedName>
</protein>
<dbReference type="EMBL" id="CAKXAJ010025907">
    <property type="protein sequence ID" value="CAH2245445.1"/>
    <property type="molecule type" value="Genomic_DNA"/>
</dbReference>
<keyword evidence="3" id="KW-1185">Reference proteome</keyword>
<feature type="region of interest" description="Disordered" evidence="1">
    <location>
        <begin position="32"/>
        <end position="56"/>
    </location>
</feature>
<dbReference type="AlphaFoldDB" id="A0A8S4S5C5"/>
<evidence type="ECO:0000256" key="1">
    <source>
        <dbReference type="SAM" id="MobiDB-lite"/>
    </source>
</evidence>
<comment type="caution">
    <text evidence="2">The sequence shown here is derived from an EMBL/GenBank/DDBJ whole genome shotgun (WGS) entry which is preliminary data.</text>
</comment>